<dbReference type="Proteomes" id="UP000190797">
    <property type="component" value="Chromosome"/>
</dbReference>
<dbReference type="AlphaFoldDB" id="A0A1V0A6J4"/>
<reference evidence="3" key="1">
    <citation type="journal article" date="2017" name="Med. Chem. Commun.">
        <title>Nonomuraea sp. ATCC 55076 harbours the largest actinomycete chromosome to date and the kistamicin biosynthetic gene cluster.</title>
        <authorList>
            <person name="Nazari B."/>
            <person name="Forneris C.C."/>
            <person name="Gibson M.I."/>
            <person name="Moon K."/>
            <person name="Schramma K.R."/>
            <person name="Seyedsayamdost M.R."/>
        </authorList>
    </citation>
    <scope>NUCLEOTIDE SEQUENCE [LARGE SCALE GENOMIC DNA]</scope>
    <source>
        <strain evidence="3">ATCC 55076</strain>
    </source>
</reference>
<sequence>MLVSGGIGSVAVLLLSGRAHVVATALFKYEAYVRDLWAGEIVDYRDADTIEECLRRPSGGLDVIINLSLKSDELFASTKAVRPGERLLITTPGIPASSAFERAEPTVAVVIGTLKLTKEAQSPPEQSTALCPIPHSPPSIR</sequence>
<organism evidence="2 3">
    <name type="scientific">[Actinomadura] parvosata subsp. kistnae</name>
    <dbReference type="NCBI Taxonomy" id="1909395"/>
    <lineage>
        <taxon>Bacteria</taxon>
        <taxon>Bacillati</taxon>
        <taxon>Actinomycetota</taxon>
        <taxon>Actinomycetes</taxon>
        <taxon>Streptosporangiales</taxon>
        <taxon>Streptosporangiaceae</taxon>
        <taxon>Nonomuraea</taxon>
    </lineage>
</organism>
<gene>
    <name evidence="2" type="ORF">BKM31_34005</name>
</gene>
<keyword evidence="3" id="KW-1185">Reference proteome</keyword>
<dbReference type="STRING" id="1909395.BKM31_34005"/>
<feature type="region of interest" description="Disordered" evidence="1">
    <location>
        <begin position="120"/>
        <end position="141"/>
    </location>
</feature>
<protein>
    <recommendedName>
        <fullName evidence="4">Alcohol dehydrogenase-like C-terminal domain-containing protein</fullName>
    </recommendedName>
</protein>
<dbReference type="KEGG" id="noa:BKM31_34005"/>
<proteinExistence type="predicted"/>
<accession>A0A1V0A6J4</accession>
<evidence type="ECO:0000313" key="3">
    <source>
        <dbReference type="Proteomes" id="UP000190797"/>
    </source>
</evidence>
<dbReference type="OrthoDB" id="3175656at2"/>
<dbReference type="RefSeq" id="WP_080042074.1">
    <property type="nucleotide sequence ID" value="NZ_CP017717.1"/>
</dbReference>
<feature type="compositionally biased region" description="Polar residues" evidence="1">
    <location>
        <begin position="120"/>
        <end position="129"/>
    </location>
</feature>
<evidence type="ECO:0000313" key="2">
    <source>
        <dbReference type="EMBL" id="AQZ65810.1"/>
    </source>
</evidence>
<evidence type="ECO:0000256" key="1">
    <source>
        <dbReference type="SAM" id="MobiDB-lite"/>
    </source>
</evidence>
<dbReference type="InterPro" id="IPR036291">
    <property type="entry name" value="NAD(P)-bd_dom_sf"/>
</dbReference>
<dbReference type="EMBL" id="CP017717">
    <property type="protein sequence ID" value="AQZ65810.1"/>
    <property type="molecule type" value="Genomic_DNA"/>
</dbReference>
<evidence type="ECO:0008006" key="4">
    <source>
        <dbReference type="Google" id="ProtNLM"/>
    </source>
</evidence>
<dbReference type="Gene3D" id="3.40.50.720">
    <property type="entry name" value="NAD(P)-binding Rossmann-like Domain"/>
    <property type="match status" value="1"/>
</dbReference>
<dbReference type="SUPFAM" id="SSF51735">
    <property type="entry name" value="NAD(P)-binding Rossmann-fold domains"/>
    <property type="match status" value="1"/>
</dbReference>
<name>A0A1V0A6J4_9ACTN</name>